<evidence type="ECO:0000256" key="1">
    <source>
        <dbReference type="SAM" id="Phobius"/>
    </source>
</evidence>
<organism evidence="2">
    <name type="scientific">marine sediment metagenome</name>
    <dbReference type="NCBI Taxonomy" id="412755"/>
    <lineage>
        <taxon>unclassified sequences</taxon>
        <taxon>metagenomes</taxon>
        <taxon>ecological metagenomes</taxon>
    </lineage>
</organism>
<protein>
    <submittedName>
        <fullName evidence="2">Uncharacterized protein</fullName>
    </submittedName>
</protein>
<dbReference type="EMBL" id="BART01019715">
    <property type="protein sequence ID" value="GAG95349.1"/>
    <property type="molecule type" value="Genomic_DNA"/>
</dbReference>
<keyword evidence="1" id="KW-0472">Membrane</keyword>
<dbReference type="AlphaFoldDB" id="X1BHE2"/>
<name>X1BHE2_9ZZZZ</name>
<feature type="transmembrane region" description="Helical" evidence="1">
    <location>
        <begin position="43"/>
        <end position="61"/>
    </location>
</feature>
<evidence type="ECO:0000313" key="2">
    <source>
        <dbReference type="EMBL" id="GAG95349.1"/>
    </source>
</evidence>
<gene>
    <name evidence="2" type="ORF">S01H4_36820</name>
</gene>
<accession>X1BHE2</accession>
<sequence>MEGFEGREFETNTSRNLEVVRERKTQIARLMDEVSVRKRRSNVLLSVLLLALAVCVGLGYYQVDHWHGAISTDFKNSENIKEPVATENVHSRPVSDNLVGDLVITLAQTQEELNAAKTQVGSMVLDMVKVNNQLATCLSSKVEQGTERQNEFCAETAPAPTALKSQTANIESKDDKPWAPAVRRQIATVLGTAAIMTIPSFLPVKILQRFASIFARFMR</sequence>
<reference evidence="2" key="1">
    <citation type="journal article" date="2014" name="Front. Microbiol.">
        <title>High frequency of phylogenetically diverse reductive dehalogenase-homologous genes in deep subseafloor sedimentary metagenomes.</title>
        <authorList>
            <person name="Kawai M."/>
            <person name="Futagami T."/>
            <person name="Toyoda A."/>
            <person name="Takaki Y."/>
            <person name="Nishi S."/>
            <person name="Hori S."/>
            <person name="Arai W."/>
            <person name="Tsubouchi T."/>
            <person name="Morono Y."/>
            <person name="Uchiyama I."/>
            <person name="Ito T."/>
            <person name="Fujiyama A."/>
            <person name="Inagaki F."/>
            <person name="Takami H."/>
        </authorList>
    </citation>
    <scope>NUCLEOTIDE SEQUENCE</scope>
    <source>
        <strain evidence="2">Expedition CK06-06</strain>
    </source>
</reference>
<keyword evidence="1" id="KW-0812">Transmembrane</keyword>
<keyword evidence="1" id="KW-1133">Transmembrane helix</keyword>
<comment type="caution">
    <text evidence="2">The sequence shown here is derived from an EMBL/GenBank/DDBJ whole genome shotgun (WGS) entry which is preliminary data.</text>
</comment>
<proteinExistence type="predicted"/>